<name>A0A9X1Y8D3_9PROT</name>
<reference evidence="1" key="1">
    <citation type="submission" date="2022-04" db="EMBL/GenBank/DDBJ databases">
        <title>Roseomonas acroporae sp. nov., isolated from coral Acropora digitifera.</title>
        <authorList>
            <person name="Sun H."/>
        </authorList>
    </citation>
    <scope>NUCLEOTIDE SEQUENCE</scope>
    <source>
        <strain evidence="1">NAR14</strain>
    </source>
</reference>
<sequence>MAFTILAEFCRCGIGYHSPEPREGARKVRQLNLGLVRVFWFSGLMSTIVDEFAEGLMRDAEAVIAAHMAGELEDEPTVQAPAVLH</sequence>
<accession>A0A9X1Y8D3</accession>
<organism evidence="1 2">
    <name type="scientific">Roseomonas acroporae</name>
    <dbReference type="NCBI Taxonomy" id="2937791"/>
    <lineage>
        <taxon>Bacteria</taxon>
        <taxon>Pseudomonadati</taxon>
        <taxon>Pseudomonadota</taxon>
        <taxon>Alphaproteobacteria</taxon>
        <taxon>Acetobacterales</taxon>
        <taxon>Roseomonadaceae</taxon>
        <taxon>Roseomonas</taxon>
    </lineage>
</organism>
<comment type="caution">
    <text evidence="1">The sequence shown here is derived from an EMBL/GenBank/DDBJ whole genome shotgun (WGS) entry which is preliminary data.</text>
</comment>
<keyword evidence="2" id="KW-1185">Reference proteome</keyword>
<dbReference type="Proteomes" id="UP001139516">
    <property type="component" value="Unassembled WGS sequence"/>
</dbReference>
<dbReference type="AlphaFoldDB" id="A0A9X1Y8D3"/>
<dbReference type="RefSeq" id="WP_248666255.1">
    <property type="nucleotide sequence ID" value="NZ_JALPRX010000026.1"/>
</dbReference>
<evidence type="ECO:0000313" key="1">
    <source>
        <dbReference type="EMBL" id="MCK8784130.1"/>
    </source>
</evidence>
<protein>
    <submittedName>
        <fullName evidence="1">Uncharacterized protein</fullName>
    </submittedName>
</protein>
<dbReference type="EMBL" id="JALPRX010000026">
    <property type="protein sequence ID" value="MCK8784130.1"/>
    <property type="molecule type" value="Genomic_DNA"/>
</dbReference>
<proteinExistence type="predicted"/>
<gene>
    <name evidence="1" type="ORF">M0638_07040</name>
</gene>
<evidence type="ECO:0000313" key="2">
    <source>
        <dbReference type="Proteomes" id="UP001139516"/>
    </source>
</evidence>